<protein>
    <submittedName>
        <fullName evidence="1">Uncharacterized protein</fullName>
    </submittedName>
</protein>
<name>A0ACB8ENY8_9SAUR</name>
<accession>A0ACB8ENY8</accession>
<comment type="caution">
    <text evidence="1">The sequence shown here is derived from an EMBL/GenBank/DDBJ whole genome shotgun (WGS) entry which is preliminary data.</text>
</comment>
<dbReference type="Proteomes" id="UP000827872">
    <property type="component" value="Linkage Group LG07"/>
</dbReference>
<reference evidence="1" key="1">
    <citation type="submission" date="2021-08" db="EMBL/GenBank/DDBJ databases">
        <title>The first chromosome-level gecko genome reveals the dynamic sex chromosomes of Neotropical dwarf geckos (Sphaerodactylidae: Sphaerodactylus).</title>
        <authorList>
            <person name="Pinto B.J."/>
            <person name="Keating S.E."/>
            <person name="Gamble T."/>
        </authorList>
    </citation>
    <scope>NUCLEOTIDE SEQUENCE</scope>
    <source>
        <strain evidence="1">TG3544</strain>
    </source>
</reference>
<evidence type="ECO:0000313" key="2">
    <source>
        <dbReference type="Proteomes" id="UP000827872"/>
    </source>
</evidence>
<keyword evidence="2" id="KW-1185">Reference proteome</keyword>
<dbReference type="EMBL" id="CM037620">
    <property type="protein sequence ID" value="KAH7994278.1"/>
    <property type="molecule type" value="Genomic_DNA"/>
</dbReference>
<gene>
    <name evidence="1" type="ORF">K3G42_001137</name>
</gene>
<evidence type="ECO:0000313" key="1">
    <source>
        <dbReference type="EMBL" id="KAH7994278.1"/>
    </source>
</evidence>
<proteinExistence type="predicted"/>
<sequence length="209" mass="23753">MYTFLPENFTPVKPKPAKELKPMIVAIVLGLILFIAAVIAWCYYVASLQKAERLKTEMMDLKSDGFIIKNQNGEVVFKVAFQSGALNLESCSKEGDILTCARSDKGKLNFFIQTVKPKDTVMCYRVRWEEFVADTVVEHKMFWGDAHWYGGCEMSVQHWPIQLPGYQEPMPFVTNDVYTLRNSFGGIMERPGIQTPPISPPWDSNLSQS</sequence>
<organism evidence="1 2">
    <name type="scientific">Sphaerodactylus townsendi</name>
    <dbReference type="NCBI Taxonomy" id="933632"/>
    <lineage>
        <taxon>Eukaryota</taxon>
        <taxon>Metazoa</taxon>
        <taxon>Chordata</taxon>
        <taxon>Craniata</taxon>
        <taxon>Vertebrata</taxon>
        <taxon>Euteleostomi</taxon>
        <taxon>Lepidosauria</taxon>
        <taxon>Squamata</taxon>
        <taxon>Bifurcata</taxon>
        <taxon>Gekkota</taxon>
        <taxon>Sphaerodactylidae</taxon>
        <taxon>Sphaerodactylus</taxon>
    </lineage>
</organism>